<evidence type="ECO:0000256" key="1">
    <source>
        <dbReference type="ARBA" id="ARBA00023125"/>
    </source>
</evidence>
<dbReference type="EMBL" id="AGNL01017122">
    <property type="protein sequence ID" value="EJK64570.1"/>
    <property type="molecule type" value="Genomic_DNA"/>
</dbReference>
<dbReference type="PANTHER" id="PTHR48112:SF22">
    <property type="entry name" value="MITOCHONDRIAL TRANSCRIPTION FACTOR A, ISOFORM B"/>
    <property type="match status" value="1"/>
</dbReference>
<keyword evidence="5" id="KW-1185">Reference proteome</keyword>
<gene>
    <name evidence="4" type="ORF">THAOC_14685</name>
</gene>
<dbReference type="AlphaFoldDB" id="K0SGR4"/>
<evidence type="ECO:0000256" key="2">
    <source>
        <dbReference type="PROSITE-ProRule" id="PRU00267"/>
    </source>
</evidence>
<comment type="caution">
    <text evidence="4">The sequence shown here is derived from an EMBL/GenBank/DDBJ whole genome shotgun (WGS) entry which is preliminary data.</text>
</comment>
<feature type="non-terminal residue" evidence="4">
    <location>
        <position position="127"/>
    </location>
</feature>
<organism evidence="4 5">
    <name type="scientific">Thalassiosira oceanica</name>
    <name type="common">Marine diatom</name>
    <dbReference type="NCBI Taxonomy" id="159749"/>
    <lineage>
        <taxon>Eukaryota</taxon>
        <taxon>Sar</taxon>
        <taxon>Stramenopiles</taxon>
        <taxon>Ochrophyta</taxon>
        <taxon>Bacillariophyta</taxon>
        <taxon>Coscinodiscophyceae</taxon>
        <taxon>Thalassiosirophycidae</taxon>
        <taxon>Thalassiosirales</taxon>
        <taxon>Thalassiosiraceae</taxon>
        <taxon>Thalassiosira</taxon>
    </lineage>
</organism>
<dbReference type="Proteomes" id="UP000266841">
    <property type="component" value="Unassembled WGS sequence"/>
</dbReference>
<dbReference type="GO" id="GO:0005634">
    <property type="term" value="C:nucleus"/>
    <property type="evidence" value="ECO:0007669"/>
    <property type="project" value="UniProtKB-UniRule"/>
</dbReference>
<evidence type="ECO:0000313" key="4">
    <source>
        <dbReference type="EMBL" id="EJK64570.1"/>
    </source>
</evidence>
<dbReference type="Gene3D" id="1.10.30.10">
    <property type="entry name" value="High mobility group box domain"/>
    <property type="match status" value="1"/>
</dbReference>
<accession>K0SGR4</accession>
<dbReference type="GO" id="GO:0003677">
    <property type="term" value="F:DNA binding"/>
    <property type="evidence" value="ECO:0007669"/>
    <property type="project" value="UniProtKB-UniRule"/>
</dbReference>
<feature type="domain" description="HMG box" evidence="3">
    <location>
        <begin position="47"/>
        <end position="115"/>
    </location>
</feature>
<proteinExistence type="predicted"/>
<dbReference type="PANTHER" id="PTHR48112">
    <property type="entry name" value="HIGH MOBILITY GROUP PROTEIN DSP1"/>
    <property type="match status" value="1"/>
</dbReference>
<dbReference type="SMART" id="SM00398">
    <property type="entry name" value="HMG"/>
    <property type="match status" value="1"/>
</dbReference>
<protein>
    <recommendedName>
        <fullName evidence="3">HMG box domain-containing protein</fullName>
    </recommendedName>
</protein>
<keyword evidence="1 2" id="KW-0238">DNA-binding</keyword>
<dbReference type="InterPro" id="IPR036910">
    <property type="entry name" value="HMG_box_dom_sf"/>
</dbReference>
<dbReference type="PROSITE" id="PS50118">
    <property type="entry name" value="HMG_BOX_2"/>
    <property type="match status" value="1"/>
</dbReference>
<dbReference type="Pfam" id="PF00505">
    <property type="entry name" value="HMG_box"/>
    <property type="match status" value="1"/>
</dbReference>
<dbReference type="InterPro" id="IPR009071">
    <property type="entry name" value="HMG_box_dom"/>
</dbReference>
<evidence type="ECO:0000259" key="3">
    <source>
        <dbReference type="PROSITE" id="PS50118"/>
    </source>
</evidence>
<keyword evidence="2" id="KW-0539">Nucleus</keyword>
<reference evidence="4 5" key="1">
    <citation type="journal article" date="2012" name="Genome Biol.">
        <title>Genome and low-iron response of an oceanic diatom adapted to chronic iron limitation.</title>
        <authorList>
            <person name="Lommer M."/>
            <person name="Specht M."/>
            <person name="Roy A.S."/>
            <person name="Kraemer L."/>
            <person name="Andreson R."/>
            <person name="Gutowska M.A."/>
            <person name="Wolf J."/>
            <person name="Bergner S.V."/>
            <person name="Schilhabel M.B."/>
            <person name="Klostermeier U.C."/>
            <person name="Beiko R.G."/>
            <person name="Rosenstiel P."/>
            <person name="Hippler M."/>
            <person name="Laroche J."/>
        </authorList>
    </citation>
    <scope>NUCLEOTIDE SEQUENCE [LARGE SCALE GENOMIC DNA]</scope>
    <source>
        <strain evidence="4 5">CCMP1005</strain>
    </source>
</reference>
<dbReference type="OrthoDB" id="1919336at2759"/>
<name>K0SGR4_THAOC</name>
<feature type="DNA-binding region" description="HMG box" evidence="2">
    <location>
        <begin position="47"/>
        <end position="115"/>
    </location>
</feature>
<sequence>MRGESGGEGGGICFVRVADEGGVVARILADIDAGRRSEGPHWIHGKPKRARAAYHYFYDATRPGLMAEHPDCTLSEMSKLVSAAWKDTPDEEKEAYRAMAAPDQERYGRDLLRMEESRHVVAPDPVG</sequence>
<dbReference type="CDD" id="cd00084">
    <property type="entry name" value="HMG-box_SF"/>
    <property type="match status" value="1"/>
</dbReference>
<dbReference type="SUPFAM" id="SSF47095">
    <property type="entry name" value="HMG-box"/>
    <property type="match status" value="1"/>
</dbReference>
<dbReference type="InterPro" id="IPR050342">
    <property type="entry name" value="HMGB"/>
</dbReference>
<evidence type="ECO:0000313" key="5">
    <source>
        <dbReference type="Proteomes" id="UP000266841"/>
    </source>
</evidence>